<evidence type="ECO:0000313" key="2">
    <source>
        <dbReference type="Proteomes" id="UP000001075"/>
    </source>
</evidence>
<dbReference type="InParanoid" id="G3GRP7"/>
<name>G3GRP7_CRIGR</name>
<sequence>MCSLTCWGFSGKVLVVGVRKDLSQLLVRHVSQLREVQEIKVDLQRGDTAQRLWGCRRQLPFSLTY</sequence>
<proteinExistence type="predicted"/>
<organism evidence="1 2">
    <name type="scientific">Cricetulus griseus</name>
    <name type="common">Chinese hamster</name>
    <name type="synonym">Cricetulus barabensis griseus</name>
    <dbReference type="NCBI Taxonomy" id="10029"/>
    <lineage>
        <taxon>Eukaryota</taxon>
        <taxon>Metazoa</taxon>
        <taxon>Chordata</taxon>
        <taxon>Craniata</taxon>
        <taxon>Vertebrata</taxon>
        <taxon>Euteleostomi</taxon>
        <taxon>Mammalia</taxon>
        <taxon>Eutheria</taxon>
        <taxon>Euarchontoglires</taxon>
        <taxon>Glires</taxon>
        <taxon>Rodentia</taxon>
        <taxon>Myomorpha</taxon>
        <taxon>Muroidea</taxon>
        <taxon>Cricetidae</taxon>
        <taxon>Cricetinae</taxon>
        <taxon>Cricetulus</taxon>
    </lineage>
</organism>
<dbReference type="AlphaFoldDB" id="G3GRP7"/>
<reference evidence="2" key="1">
    <citation type="journal article" date="2011" name="Nat. Biotechnol.">
        <title>The genomic sequence of the Chinese hamster ovary (CHO)-K1 cell line.</title>
        <authorList>
            <person name="Xu X."/>
            <person name="Nagarajan H."/>
            <person name="Lewis N.E."/>
            <person name="Pan S."/>
            <person name="Cai Z."/>
            <person name="Liu X."/>
            <person name="Chen W."/>
            <person name="Xie M."/>
            <person name="Wang W."/>
            <person name="Hammond S."/>
            <person name="Andersen M.R."/>
            <person name="Neff N."/>
            <person name="Passarelli B."/>
            <person name="Koh W."/>
            <person name="Fan H.C."/>
            <person name="Wang J."/>
            <person name="Gui Y."/>
            <person name="Lee K.H."/>
            <person name="Betenbaugh M.J."/>
            <person name="Quake S.R."/>
            <person name="Famili I."/>
            <person name="Palsson B.O."/>
            <person name="Wang J."/>
        </authorList>
    </citation>
    <scope>NUCLEOTIDE SEQUENCE [LARGE SCALE GENOMIC DNA]</scope>
    <source>
        <strain evidence="2">CHO K1 cell line</strain>
    </source>
</reference>
<accession>G3GRP7</accession>
<dbReference type="Proteomes" id="UP000001075">
    <property type="component" value="Unassembled WGS sequence"/>
</dbReference>
<evidence type="ECO:0000313" key="1">
    <source>
        <dbReference type="EMBL" id="EGV94041.1"/>
    </source>
</evidence>
<gene>
    <name evidence="1" type="ORF">I79_000190</name>
</gene>
<dbReference type="EMBL" id="JH000004">
    <property type="protein sequence ID" value="EGV94041.1"/>
    <property type="molecule type" value="Genomic_DNA"/>
</dbReference>
<protein>
    <submittedName>
        <fullName evidence="1">Uncharacterized protein</fullName>
    </submittedName>
</protein>